<dbReference type="Gene3D" id="2.60.120.10">
    <property type="entry name" value="Jelly Rolls"/>
    <property type="match status" value="1"/>
</dbReference>
<dbReference type="InterPro" id="IPR014710">
    <property type="entry name" value="RmlC-like_jellyroll"/>
</dbReference>
<sequence>MPVYESIKNADNRIKISEQNKDSVVFGWNEGIRMLARQCSGGAKNIALDGWYGVDFEKIAYALETELKAMGLEVRLLDALELYKTREEIAAYNAQYVTEDPGFGIVNAKGVIEDILEPESVAAMQGKLAHKSGQVTVIYGTGACIRELAPLIDVKCYVDNTHQKVQWDMWTGKLKSFGSAQATTDYDWKEYNYSDYYMLKRQKDFMYGAMDFYIENYFEDDLVVIPRAAYDEMMSTLVKYPIHEVKIFSPGPWGAYRFLDMDYGVENLANNAWNKIGGPELRILIDFGGERSISMPMLNAMQYGKELVGELIDKEYPGLFPLDIWLDDGYHKTPQSAERISMPMHIHPSSRYVEEHFNEPLGRYETYYIAEAYEGANTWMGFKDDADIEEWERKCEESQNIKPIGDWKDFIENWESREGDLYLIPPGTMHGHGGNQMVLEMDTNPSINGTEYSFFEYDFARPSWDDEAQSMTGKPLKMHLEHGFDMEKCRRASWVDEHLRATPSVVKWTKDYFIDRYKSLPEMPYHVERIHFEKRAEYSTEGKFMHMLTLTVGSRISVRSLGNPEYGADCDKFQTLVIPAAFGDYEIINEDGGRATVVIQRWKKG</sequence>
<dbReference type="AlphaFoldDB" id="A0A0M2NPJ8"/>
<dbReference type="EC" id="5.3.1.8" evidence="1"/>
<accession>A0A0M2NPJ8</accession>
<name>A0A0M2NPJ8_9FIRM</name>
<dbReference type="Proteomes" id="UP000034076">
    <property type="component" value="Unassembled WGS sequence"/>
</dbReference>
<keyword evidence="1" id="KW-0413">Isomerase</keyword>
<evidence type="ECO:0000313" key="2">
    <source>
        <dbReference type="Proteomes" id="UP000034076"/>
    </source>
</evidence>
<dbReference type="RefSeq" id="WP_046442343.1">
    <property type="nucleotide sequence ID" value="NZ_LAYJ01000039.1"/>
</dbReference>
<keyword evidence="2" id="KW-1185">Reference proteome</keyword>
<dbReference type="EMBL" id="LAYJ01000039">
    <property type="protein sequence ID" value="KKI52130.1"/>
    <property type="molecule type" value="Genomic_DNA"/>
</dbReference>
<protein>
    <submittedName>
        <fullName evidence="1">Mannose-6-phosphate isomerase</fullName>
        <ecNumber evidence="1">5.3.1.8</ecNumber>
    </submittedName>
</protein>
<reference evidence="1 2" key="1">
    <citation type="submission" date="2015-04" db="EMBL/GenBank/DDBJ databases">
        <title>Draft genome sequence of bacteremic isolate Catabacter hongkongensis type strain HKU16T.</title>
        <authorList>
            <person name="Lau S.K."/>
            <person name="Teng J.L."/>
            <person name="Huang Y."/>
            <person name="Curreem S.O."/>
            <person name="Tsui S.K."/>
            <person name="Woo P.C."/>
        </authorList>
    </citation>
    <scope>NUCLEOTIDE SEQUENCE [LARGE SCALE GENOMIC DNA]</scope>
    <source>
        <strain evidence="1 2">HKU16</strain>
    </source>
</reference>
<dbReference type="InterPro" id="IPR011051">
    <property type="entry name" value="RmlC_Cupin_sf"/>
</dbReference>
<dbReference type="SUPFAM" id="SSF51182">
    <property type="entry name" value="RmlC-like cupins"/>
    <property type="match status" value="1"/>
</dbReference>
<proteinExistence type="predicted"/>
<dbReference type="STRING" id="270498.CHK_0400"/>
<dbReference type="GO" id="GO:0004476">
    <property type="term" value="F:mannose-6-phosphate isomerase activity"/>
    <property type="evidence" value="ECO:0007669"/>
    <property type="project" value="UniProtKB-EC"/>
</dbReference>
<comment type="caution">
    <text evidence="1">The sequence shown here is derived from an EMBL/GenBank/DDBJ whole genome shotgun (WGS) entry which is preliminary data.</text>
</comment>
<gene>
    <name evidence="1" type="ORF">CHK_0400</name>
</gene>
<evidence type="ECO:0000313" key="1">
    <source>
        <dbReference type="EMBL" id="KKI52130.1"/>
    </source>
</evidence>
<organism evidence="1 2">
    <name type="scientific">Christensenella hongkongensis</name>
    <dbReference type="NCBI Taxonomy" id="270498"/>
    <lineage>
        <taxon>Bacteria</taxon>
        <taxon>Bacillati</taxon>
        <taxon>Bacillota</taxon>
        <taxon>Clostridia</taxon>
        <taxon>Christensenellales</taxon>
        <taxon>Christensenellaceae</taxon>
        <taxon>Christensenella</taxon>
    </lineage>
</organism>
<dbReference type="OrthoDB" id="9808275at2"/>